<evidence type="ECO:0000313" key="5">
    <source>
        <dbReference type="EMBL" id="SSA38264.1"/>
    </source>
</evidence>
<dbReference type="InterPro" id="IPR036365">
    <property type="entry name" value="PGBD-like_sf"/>
</dbReference>
<evidence type="ECO:0000313" key="4">
    <source>
        <dbReference type="EMBL" id="PWJ21986.1"/>
    </source>
</evidence>
<dbReference type="OrthoDB" id="9808544at2"/>
<dbReference type="EMBL" id="QGDJ01000001">
    <property type="protein sequence ID" value="PWJ21986.1"/>
    <property type="molecule type" value="Genomic_DNA"/>
</dbReference>
<dbReference type="AlphaFoldDB" id="A0A2Y9A1J6"/>
<dbReference type="PROSITE" id="PS51257">
    <property type="entry name" value="PROKAR_LIPOPROTEIN"/>
    <property type="match status" value="1"/>
</dbReference>
<dbReference type="Gene3D" id="1.10.101.10">
    <property type="entry name" value="PGBD-like superfamily/PGBD"/>
    <property type="match status" value="1"/>
</dbReference>
<name>A0A2Y9A1J6_9RHOB</name>
<dbReference type="Proteomes" id="UP000251571">
    <property type="component" value="Unassembled WGS sequence"/>
</dbReference>
<reference evidence="5 7" key="1">
    <citation type="submission" date="2016-10" db="EMBL/GenBank/DDBJ databases">
        <authorList>
            <person name="Cai Z."/>
        </authorList>
    </citation>
    <scope>NUCLEOTIDE SEQUENCE [LARGE SCALE GENOMIC DNA]</scope>
    <source>
        <strain evidence="5 7">DSM 25227</strain>
    </source>
</reference>
<dbReference type="PANTHER" id="PTHR30163:SF8">
    <property type="entry name" value="LYTIC MUREIN TRANSGLYCOSYLASE"/>
    <property type="match status" value="1"/>
</dbReference>
<dbReference type="EMBL" id="UETC01000001">
    <property type="protein sequence ID" value="SSA38264.1"/>
    <property type="molecule type" value="Genomic_DNA"/>
</dbReference>
<dbReference type="SUPFAM" id="SSF47090">
    <property type="entry name" value="PGBD-like"/>
    <property type="match status" value="1"/>
</dbReference>
<dbReference type="Proteomes" id="UP000245839">
    <property type="component" value="Unassembled WGS sequence"/>
</dbReference>
<sequence>MIRALLLTLVLSTTACAQPVTSPRPAMRGAASPSLDAWLAGFRETAQAAGISDATWTRATRGLAYRADIVRRDRTQSEFTKTVWDYLDTAVSDARIRNGRAALAYHRADLDRIEATHGVPAEILVAIWGLESSYGAFKGDTPTLEAIATLAFDARRAALWEREFLAALQIVERGEAVPATLRGSWAGAMGHTQFLPSSFLAHAQDWDGDGRRDIWGTPVDALASTATYLKANGWQTGRPWGTEVVVPEGFDYLLTGERTTKTGAEWAALGVRARSGALPEGPGISIRVPGGHQGTAFATTPNFRALESYNTADAYVIGVGHLADRIAGGLPLIDSWPRGDRALTFDERVEMQRRLAAAGFDPQKFDGLVGPLTLEAIRRWQAARGLVPDGYMSPQLLARLRREG</sequence>
<dbReference type="InterPro" id="IPR043426">
    <property type="entry name" value="MltB-like"/>
</dbReference>
<keyword evidence="1" id="KW-0732">Signal</keyword>
<organism evidence="5 7">
    <name type="scientific">Jannaschia seohaensis</name>
    <dbReference type="NCBI Taxonomy" id="475081"/>
    <lineage>
        <taxon>Bacteria</taxon>
        <taxon>Pseudomonadati</taxon>
        <taxon>Pseudomonadota</taxon>
        <taxon>Alphaproteobacteria</taxon>
        <taxon>Rhodobacterales</taxon>
        <taxon>Roseobacteraceae</taxon>
        <taxon>Jannaschia</taxon>
    </lineage>
</organism>
<evidence type="ECO:0000259" key="3">
    <source>
        <dbReference type="Pfam" id="PF13406"/>
    </source>
</evidence>
<dbReference type="NCBIfam" id="TIGR02283">
    <property type="entry name" value="MltB_2"/>
    <property type="match status" value="1"/>
</dbReference>
<dbReference type="InterPro" id="IPR023346">
    <property type="entry name" value="Lysozyme-like_dom_sf"/>
</dbReference>
<evidence type="ECO:0000313" key="6">
    <source>
        <dbReference type="Proteomes" id="UP000245839"/>
    </source>
</evidence>
<dbReference type="InterPro" id="IPR011970">
    <property type="entry name" value="MltB_2"/>
</dbReference>
<dbReference type="GO" id="GO:0009253">
    <property type="term" value="P:peptidoglycan catabolic process"/>
    <property type="evidence" value="ECO:0007669"/>
    <property type="project" value="TreeGrafter"/>
</dbReference>
<dbReference type="CDD" id="cd13399">
    <property type="entry name" value="Slt35-like"/>
    <property type="match status" value="1"/>
</dbReference>
<dbReference type="Pfam" id="PF01471">
    <property type="entry name" value="PG_binding_1"/>
    <property type="match status" value="1"/>
</dbReference>
<dbReference type="Gene3D" id="1.10.530.10">
    <property type="match status" value="1"/>
</dbReference>
<feature type="chain" id="PRO_5036326943" evidence="1">
    <location>
        <begin position="18"/>
        <end position="404"/>
    </location>
</feature>
<dbReference type="Pfam" id="PF13406">
    <property type="entry name" value="SLT_2"/>
    <property type="match status" value="1"/>
</dbReference>
<accession>A0A2Y9A1J6</accession>
<evidence type="ECO:0000256" key="1">
    <source>
        <dbReference type="SAM" id="SignalP"/>
    </source>
</evidence>
<protein>
    <submittedName>
        <fullName evidence="5">Membrane-bound lytic murein transglycosylase B</fullName>
    </submittedName>
</protein>
<evidence type="ECO:0000259" key="2">
    <source>
        <dbReference type="Pfam" id="PF01471"/>
    </source>
</evidence>
<dbReference type="SUPFAM" id="SSF53955">
    <property type="entry name" value="Lysozyme-like"/>
    <property type="match status" value="1"/>
</dbReference>
<dbReference type="GO" id="GO:0008933">
    <property type="term" value="F:peptidoglycan lytic transglycosylase activity"/>
    <property type="evidence" value="ECO:0007669"/>
    <property type="project" value="TreeGrafter"/>
</dbReference>
<feature type="domain" description="Peptidoglycan binding-like" evidence="2">
    <location>
        <begin position="347"/>
        <end position="400"/>
    </location>
</feature>
<dbReference type="InterPro" id="IPR036366">
    <property type="entry name" value="PGBDSf"/>
</dbReference>
<evidence type="ECO:0000313" key="7">
    <source>
        <dbReference type="Proteomes" id="UP000251571"/>
    </source>
</evidence>
<dbReference type="RefSeq" id="WP_109562584.1">
    <property type="nucleotide sequence ID" value="NZ_QGDJ01000001.1"/>
</dbReference>
<gene>
    <name evidence="4" type="ORF">BCF38_101395</name>
    <name evidence="5" type="ORF">SAMN05421539_101395</name>
</gene>
<dbReference type="InterPro" id="IPR031304">
    <property type="entry name" value="SLT_2"/>
</dbReference>
<feature type="signal peptide" evidence="1">
    <location>
        <begin position="1"/>
        <end position="17"/>
    </location>
</feature>
<dbReference type="InterPro" id="IPR002477">
    <property type="entry name" value="Peptidoglycan-bd-like"/>
</dbReference>
<keyword evidence="6" id="KW-1185">Reference proteome</keyword>
<feature type="domain" description="Transglycosylase SLT" evidence="3">
    <location>
        <begin position="36"/>
        <end position="324"/>
    </location>
</feature>
<reference evidence="4 6" key="2">
    <citation type="submission" date="2018-03" db="EMBL/GenBank/DDBJ databases">
        <title>Genomic Encyclopedia of Archaeal and Bacterial Type Strains, Phase II (KMG-II): from individual species to whole genera.</title>
        <authorList>
            <person name="Goeker M."/>
        </authorList>
    </citation>
    <scope>NUCLEOTIDE SEQUENCE [LARGE SCALE GENOMIC DNA]</scope>
    <source>
        <strain evidence="4 6">DSM 25227</strain>
    </source>
</reference>
<dbReference type="PANTHER" id="PTHR30163">
    <property type="entry name" value="MEMBRANE-BOUND LYTIC MUREIN TRANSGLYCOSYLASE B"/>
    <property type="match status" value="1"/>
</dbReference>
<dbReference type="Gene3D" id="1.10.8.350">
    <property type="entry name" value="Bacterial muramidase"/>
    <property type="match status" value="1"/>
</dbReference>
<proteinExistence type="predicted"/>